<name>A0ABY4Q7F6_9ACTN</name>
<dbReference type="EMBL" id="CP097289">
    <property type="protein sequence ID" value="UQT61294.1"/>
    <property type="molecule type" value="Genomic_DNA"/>
</dbReference>
<keyword evidence="2" id="KW-1185">Reference proteome</keyword>
<protein>
    <submittedName>
        <fullName evidence="1">Uncharacterized protein</fullName>
    </submittedName>
</protein>
<sequence length="195" mass="21033">MDEIALPHKGRGDGTVPVLHVPGGTATVLEIKSNFYGALYVYGLVDTPDTLARGDMLCTVNSFSRERARAVIPRQYTHIAVDPGSRKSKPRWKAGFRSSDTCRGLKETAAGKHPDVLLYEGGGATAVFEVHGKGYARLYHRALPSRRSPARGTEGKRAELQSVGTGPFRGKVVIPGPGLIEVDCLVPWSLTLRPA</sequence>
<evidence type="ECO:0000313" key="1">
    <source>
        <dbReference type="EMBL" id="UQT61294.1"/>
    </source>
</evidence>
<reference evidence="1 2" key="1">
    <citation type="submission" date="2022-05" db="EMBL/GenBank/DDBJ databases">
        <authorList>
            <person name="Zhou X."/>
            <person name="Li K."/>
            <person name="Man Y."/>
        </authorList>
    </citation>
    <scope>NUCLEOTIDE SEQUENCE [LARGE SCALE GENOMIC DNA]</scope>
    <source>
        <strain evidence="1 2">MS405</strain>
    </source>
</reference>
<gene>
    <name evidence="1" type="ORF">M4V62_42955</name>
</gene>
<proteinExistence type="predicted"/>
<accession>A0ABY4Q7F6</accession>
<dbReference type="RefSeq" id="WP_249592624.1">
    <property type="nucleotide sequence ID" value="NZ_BAAAQL010000038.1"/>
</dbReference>
<dbReference type="Proteomes" id="UP000829992">
    <property type="component" value="Chromosome"/>
</dbReference>
<evidence type="ECO:0000313" key="2">
    <source>
        <dbReference type="Proteomes" id="UP000829992"/>
    </source>
</evidence>
<organism evidence="1 2">
    <name type="scientific">Streptomyces durmitorensis</name>
    <dbReference type="NCBI Taxonomy" id="319947"/>
    <lineage>
        <taxon>Bacteria</taxon>
        <taxon>Bacillati</taxon>
        <taxon>Actinomycetota</taxon>
        <taxon>Actinomycetes</taxon>
        <taxon>Kitasatosporales</taxon>
        <taxon>Streptomycetaceae</taxon>
        <taxon>Streptomyces</taxon>
    </lineage>
</organism>